<comment type="caution">
    <text evidence="2">The sequence shown here is derived from an EMBL/GenBank/DDBJ whole genome shotgun (WGS) entry which is preliminary data.</text>
</comment>
<evidence type="ECO:0000313" key="2">
    <source>
        <dbReference type="EMBL" id="KAK3047945.1"/>
    </source>
</evidence>
<name>A0AAJ0D743_9PEZI</name>
<organism evidence="2 3">
    <name type="scientific">Extremus antarcticus</name>
    <dbReference type="NCBI Taxonomy" id="702011"/>
    <lineage>
        <taxon>Eukaryota</taxon>
        <taxon>Fungi</taxon>
        <taxon>Dikarya</taxon>
        <taxon>Ascomycota</taxon>
        <taxon>Pezizomycotina</taxon>
        <taxon>Dothideomycetes</taxon>
        <taxon>Dothideomycetidae</taxon>
        <taxon>Mycosphaerellales</taxon>
        <taxon>Extremaceae</taxon>
        <taxon>Extremus</taxon>
    </lineage>
</organism>
<proteinExistence type="predicted"/>
<feature type="region of interest" description="Disordered" evidence="1">
    <location>
        <begin position="1"/>
        <end position="22"/>
    </location>
</feature>
<protein>
    <submittedName>
        <fullName evidence="2">Uncharacterized protein</fullName>
    </submittedName>
</protein>
<dbReference type="EMBL" id="JAWDJX010000054">
    <property type="protein sequence ID" value="KAK3047945.1"/>
    <property type="molecule type" value="Genomic_DNA"/>
</dbReference>
<sequence length="84" mass="9378">MSANDRPPDKESTTNATSNTEGFELIEHQNLDRLLHEQADRIMDELDKLFKPTLPPSLRSPIPDDPADGEVRRANLVTSLAVIL</sequence>
<keyword evidence="3" id="KW-1185">Reference proteome</keyword>
<gene>
    <name evidence="2" type="ORF">LTR09_010619</name>
</gene>
<feature type="compositionally biased region" description="Basic and acidic residues" evidence="1">
    <location>
        <begin position="1"/>
        <end position="12"/>
    </location>
</feature>
<evidence type="ECO:0000313" key="3">
    <source>
        <dbReference type="Proteomes" id="UP001271007"/>
    </source>
</evidence>
<dbReference type="Proteomes" id="UP001271007">
    <property type="component" value="Unassembled WGS sequence"/>
</dbReference>
<accession>A0AAJ0D743</accession>
<evidence type="ECO:0000256" key="1">
    <source>
        <dbReference type="SAM" id="MobiDB-lite"/>
    </source>
</evidence>
<reference evidence="2" key="1">
    <citation type="submission" date="2023-04" db="EMBL/GenBank/DDBJ databases">
        <title>Black Yeasts Isolated from many extreme environments.</title>
        <authorList>
            <person name="Coleine C."/>
            <person name="Stajich J.E."/>
            <person name="Selbmann L."/>
        </authorList>
    </citation>
    <scope>NUCLEOTIDE SEQUENCE</scope>
    <source>
        <strain evidence="2">CCFEE 5312</strain>
    </source>
</reference>
<dbReference type="AlphaFoldDB" id="A0AAJ0D743"/>